<dbReference type="AlphaFoldDB" id="A0A1X7DK08"/>
<dbReference type="GO" id="GO:0046872">
    <property type="term" value="F:metal ion binding"/>
    <property type="evidence" value="ECO:0007669"/>
    <property type="project" value="UniProtKB-KW"/>
</dbReference>
<dbReference type="InterPro" id="IPR058739">
    <property type="entry name" value="NicX"/>
</dbReference>
<dbReference type="STRING" id="464029.SAMN02982989_5464"/>
<keyword evidence="2" id="KW-0560">Oxidoreductase</keyword>
<dbReference type="RefSeq" id="WP_085420866.1">
    <property type="nucleotide sequence ID" value="NZ_FXAF01000003.1"/>
</dbReference>
<protein>
    <submittedName>
        <fullName evidence="2">2,5-dihydroxypyridine 5,6-dioxygenase</fullName>
    </submittedName>
</protein>
<proteinExistence type="predicted"/>
<evidence type="ECO:0000256" key="1">
    <source>
        <dbReference type="ARBA" id="ARBA00022723"/>
    </source>
</evidence>
<evidence type="ECO:0000313" key="3">
    <source>
        <dbReference type="Proteomes" id="UP000192903"/>
    </source>
</evidence>
<accession>A0A1X7DK08</accession>
<dbReference type="PANTHER" id="PTHR34448">
    <property type="entry name" value="AMINOPEPTIDASE"/>
    <property type="match status" value="1"/>
</dbReference>
<dbReference type="InterPro" id="IPR052170">
    <property type="entry name" value="M29_Exopeptidase"/>
</dbReference>
<dbReference type="OrthoDB" id="6918951at2"/>
<dbReference type="PANTHER" id="PTHR34448:SF1">
    <property type="entry name" value="BLL6088 PROTEIN"/>
    <property type="match status" value="1"/>
</dbReference>
<name>A0A1X7DK08_9HYPH</name>
<keyword evidence="1" id="KW-0479">Metal-binding</keyword>
<reference evidence="3" key="1">
    <citation type="submission" date="2017-04" db="EMBL/GenBank/DDBJ databases">
        <authorList>
            <person name="Varghese N."/>
            <person name="Submissions S."/>
        </authorList>
    </citation>
    <scope>NUCLEOTIDE SEQUENCE [LARGE SCALE GENOMIC DNA]</scope>
    <source>
        <strain evidence="3">B4P</strain>
    </source>
</reference>
<dbReference type="SUPFAM" id="SSF144052">
    <property type="entry name" value="Thermophilic metalloprotease-like"/>
    <property type="match status" value="1"/>
</dbReference>
<dbReference type="EMBL" id="FXAF01000003">
    <property type="protein sequence ID" value="SMF16369.1"/>
    <property type="molecule type" value="Genomic_DNA"/>
</dbReference>
<keyword evidence="3" id="KW-1185">Reference proteome</keyword>
<dbReference type="Pfam" id="PF26233">
    <property type="entry name" value="NicX"/>
    <property type="match status" value="1"/>
</dbReference>
<evidence type="ECO:0000313" key="2">
    <source>
        <dbReference type="EMBL" id="SMF16369.1"/>
    </source>
</evidence>
<organism evidence="2 3">
    <name type="scientific">Xaviernesmea oryzae</name>
    <dbReference type="NCBI Taxonomy" id="464029"/>
    <lineage>
        <taxon>Bacteria</taxon>
        <taxon>Pseudomonadati</taxon>
        <taxon>Pseudomonadota</taxon>
        <taxon>Alphaproteobacteria</taxon>
        <taxon>Hyphomicrobiales</taxon>
        <taxon>Rhizobiaceae</taxon>
        <taxon>Rhizobium/Agrobacterium group</taxon>
        <taxon>Xaviernesmea</taxon>
    </lineage>
</organism>
<keyword evidence="2" id="KW-0223">Dioxygenase</keyword>
<dbReference type="Proteomes" id="UP000192903">
    <property type="component" value="Unassembled WGS sequence"/>
</dbReference>
<dbReference type="GO" id="GO:0051213">
    <property type="term" value="F:dioxygenase activity"/>
    <property type="evidence" value="ECO:0007669"/>
    <property type="project" value="UniProtKB-KW"/>
</dbReference>
<sequence length="344" mass="38099">MATQLEMVKLFTEQLKLCKMKPHETVVILCEHDIRADYAMAFMLAARELGATPFQITLPLRDKRSAKQTTGRNALAGNRPAIEALKQADLIVDVMGTLFSPEQDEICGAGARMLFVREPFDVLVQNFPTEDLRRRIEYGEKLLGKAKTLRIWSDAGTDATFEMGGYRVMTQYGYTDTSGRWDHMGTGQVLSQAHDGKVNGKVVVMPGDTVTAFQRMIESPVTLTIRDGYVVDIAGDGMDAALLSDYMESFGDPRAYAISHIGWGLLNTATWFHRAITRTREQEISVNSLSYYGNVLFSTGPNTELGGNNNTLCHMDMPLRKTSLSLDGVTIVDKGRIAIPEMAV</sequence>
<gene>
    <name evidence="2" type="ORF">SAMN02982989_5464</name>
</gene>